<feature type="compositionally biased region" description="Polar residues" evidence="2">
    <location>
        <begin position="573"/>
        <end position="584"/>
    </location>
</feature>
<dbReference type="PROSITE" id="PS00383">
    <property type="entry name" value="TYR_PHOSPHATASE_1"/>
    <property type="match status" value="1"/>
</dbReference>
<feature type="compositionally biased region" description="Polar residues" evidence="2">
    <location>
        <begin position="388"/>
        <end position="404"/>
    </location>
</feature>
<dbReference type="InterPro" id="IPR050348">
    <property type="entry name" value="Protein-Tyr_Phosphatase"/>
</dbReference>
<gene>
    <name evidence="5" type="ORF">NLI96_g3824</name>
</gene>
<dbReference type="Pfam" id="PF00102">
    <property type="entry name" value="Y_phosphatase"/>
    <property type="match status" value="2"/>
</dbReference>
<dbReference type="InterPro" id="IPR000387">
    <property type="entry name" value="Tyr_Pase_dom"/>
</dbReference>
<dbReference type="SUPFAM" id="SSF52799">
    <property type="entry name" value="(Phosphotyrosine protein) phosphatases II"/>
    <property type="match status" value="1"/>
</dbReference>
<feature type="compositionally biased region" description="Basic and acidic residues" evidence="2">
    <location>
        <begin position="563"/>
        <end position="572"/>
    </location>
</feature>
<dbReference type="InterPro" id="IPR016130">
    <property type="entry name" value="Tyr_Pase_AS"/>
</dbReference>
<dbReference type="InterPro" id="IPR003595">
    <property type="entry name" value="Tyr_Pase_cat"/>
</dbReference>
<dbReference type="SMART" id="SM00404">
    <property type="entry name" value="PTPc_motif"/>
    <property type="match status" value="1"/>
</dbReference>
<dbReference type="PANTHER" id="PTHR19134">
    <property type="entry name" value="RECEPTOR-TYPE TYROSINE-PROTEIN PHOSPHATASE"/>
    <property type="match status" value="1"/>
</dbReference>
<evidence type="ECO:0000256" key="1">
    <source>
        <dbReference type="ARBA" id="ARBA00009649"/>
    </source>
</evidence>
<dbReference type="EMBL" id="JANAWD010000104">
    <property type="protein sequence ID" value="KAJ3487025.1"/>
    <property type="molecule type" value="Genomic_DNA"/>
</dbReference>
<organism evidence="5 6">
    <name type="scientific">Meripilus lineatus</name>
    <dbReference type="NCBI Taxonomy" id="2056292"/>
    <lineage>
        <taxon>Eukaryota</taxon>
        <taxon>Fungi</taxon>
        <taxon>Dikarya</taxon>
        <taxon>Basidiomycota</taxon>
        <taxon>Agaricomycotina</taxon>
        <taxon>Agaricomycetes</taxon>
        <taxon>Polyporales</taxon>
        <taxon>Meripilaceae</taxon>
        <taxon>Meripilus</taxon>
    </lineage>
</organism>
<feature type="compositionally biased region" description="Polar residues" evidence="2">
    <location>
        <begin position="275"/>
        <end position="289"/>
    </location>
</feature>
<dbReference type="AlphaFoldDB" id="A0AAD5V856"/>
<reference evidence="5" key="1">
    <citation type="submission" date="2022-07" db="EMBL/GenBank/DDBJ databases">
        <title>Genome Sequence of Physisporinus lineatus.</title>
        <authorList>
            <person name="Buettner E."/>
        </authorList>
    </citation>
    <scope>NUCLEOTIDE SEQUENCE</scope>
    <source>
        <strain evidence="5">VT162</strain>
    </source>
</reference>
<feature type="region of interest" description="Disordered" evidence="2">
    <location>
        <begin position="388"/>
        <end position="451"/>
    </location>
</feature>
<accession>A0AAD5V856</accession>
<protein>
    <recommendedName>
        <fullName evidence="7">Protein tyrosine phosphatase</fullName>
    </recommendedName>
</protein>
<evidence type="ECO:0008006" key="7">
    <source>
        <dbReference type="Google" id="ProtNLM"/>
    </source>
</evidence>
<feature type="region of interest" description="Disordered" evidence="2">
    <location>
        <begin position="765"/>
        <end position="814"/>
    </location>
</feature>
<dbReference type="PROSITE" id="PS50055">
    <property type="entry name" value="TYR_PHOSPHATASE_PTP"/>
    <property type="match status" value="1"/>
</dbReference>
<feature type="domain" description="Tyrosine specific protein phosphatases" evidence="4">
    <location>
        <begin position="212"/>
        <end position="268"/>
    </location>
</feature>
<sequence length="814" mass="87140">MLTREIESALVKCGKYWVDGTYGSMKLKLIQTSDTPEGEKKRAEREKASGFFNIPSAKPPRTYRTGVHFNMAGEKSQKEKEVEDEDPHTIRRVFELSNSDYPDVPPRIVTQLQYLEWPDLNVPEDPRGILGLMWEVEELVEKGREEGDRRWGEGPLNSQQYHQFQSTAPSRGASIPVTIPSKVSPKHFDGTPNLSSANELDPLTGIAKNAVGNPPVLLHCSAGVGRTGGFIAVNAILDGIRREMRKRKMARESSASSSNSASTPAEAIRVDSRSSPKNMESQSRASSSRGVAMEVDSSPSPPGAMSSMDITEDDGDESEAPALTMAVPVGHTQVHVPVAGFSGPLPLEVEESVKGVKSRMEERVGIIKASPDLVNEVRRATMLNKLESNASSSGAVHGSETGSESFGRGSASQSATTGSGSGSGAGSGTNSHFGSGTGSRTGSGHFSVSPVSSHTGSFASLSLVAAKNQVGPGKAVIVPGVPDQDQQKLIRETGIAEPAVIARPALPHHASSNNSQSSLSSGVGAAVVKTAASDVPKTVTVVAPSSPKTSRPHPHPHPNDTSSRLDEWRSEVLDSQAQDVSASEATHKSRSEAQAESSSRETGDESPSNGDDTVAFRGLTFDYMQPRPLHDDSSPPLLSTYDEPIRRVVEDMREQRMSLCQSLRQYVFVHRAIIEGSLMIVDEEKVRDEEKSRNEEWKASIQTVLDGTERSLPPGTVPIELIAGTHKYGLDSSNVGGGNEDLGRAVSDMAGVPPTEAQMIALTQVSPGRPKRGASPTELLHEGAKGEVRLTKRPSVKRKPRSSDEDSERAILPF</sequence>
<comment type="similarity">
    <text evidence="1">Belongs to the protein-tyrosine phosphatase family. Non-receptor class subfamily.</text>
</comment>
<feature type="compositionally biased region" description="Basic and acidic residues" evidence="2">
    <location>
        <begin position="585"/>
        <end position="603"/>
    </location>
</feature>
<dbReference type="InterPro" id="IPR000242">
    <property type="entry name" value="PTP_cat"/>
</dbReference>
<feature type="compositionally biased region" description="Basic and acidic residues" evidence="2">
    <location>
        <begin position="779"/>
        <end position="790"/>
    </location>
</feature>
<comment type="caution">
    <text evidence="5">The sequence shown here is derived from an EMBL/GenBank/DDBJ whole genome shotgun (WGS) entry which is preliminary data.</text>
</comment>
<evidence type="ECO:0000256" key="2">
    <source>
        <dbReference type="SAM" id="MobiDB-lite"/>
    </source>
</evidence>
<feature type="compositionally biased region" description="Low complexity" evidence="2">
    <location>
        <begin position="252"/>
        <end position="262"/>
    </location>
</feature>
<dbReference type="PROSITE" id="PS50056">
    <property type="entry name" value="TYR_PHOSPHATASE_2"/>
    <property type="match status" value="1"/>
</dbReference>
<dbReference type="PANTHER" id="PTHR19134:SF561">
    <property type="entry name" value="PROTEIN TYROSINE PHOSPHATASE 36E, ISOFORM A"/>
    <property type="match status" value="1"/>
</dbReference>
<proteinExistence type="inferred from homology"/>
<keyword evidence="6" id="KW-1185">Reference proteome</keyword>
<evidence type="ECO:0000313" key="6">
    <source>
        <dbReference type="Proteomes" id="UP001212997"/>
    </source>
</evidence>
<feature type="domain" description="Tyrosine-protein phosphatase" evidence="3">
    <location>
        <begin position="1"/>
        <end position="243"/>
    </location>
</feature>
<dbReference type="GO" id="GO:0004725">
    <property type="term" value="F:protein tyrosine phosphatase activity"/>
    <property type="evidence" value="ECO:0007669"/>
    <property type="project" value="InterPro"/>
</dbReference>
<evidence type="ECO:0000313" key="5">
    <source>
        <dbReference type="EMBL" id="KAJ3487025.1"/>
    </source>
</evidence>
<feature type="compositionally biased region" description="Basic residues" evidence="2">
    <location>
        <begin position="791"/>
        <end position="800"/>
    </location>
</feature>
<feature type="region of interest" description="Disordered" evidence="2">
    <location>
        <begin position="247"/>
        <end position="318"/>
    </location>
</feature>
<evidence type="ECO:0000259" key="4">
    <source>
        <dbReference type="PROSITE" id="PS50056"/>
    </source>
</evidence>
<evidence type="ECO:0000259" key="3">
    <source>
        <dbReference type="PROSITE" id="PS50055"/>
    </source>
</evidence>
<dbReference type="Proteomes" id="UP001212997">
    <property type="component" value="Unassembled WGS sequence"/>
</dbReference>
<name>A0AAD5V856_9APHY</name>
<feature type="region of interest" description="Disordered" evidence="2">
    <location>
        <begin position="538"/>
        <end position="614"/>
    </location>
</feature>
<dbReference type="InterPro" id="IPR029021">
    <property type="entry name" value="Prot-tyrosine_phosphatase-like"/>
</dbReference>
<dbReference type="Gene3D" id="3.90.190.10">
    <property type="entry name" value="Protein tyrosine phosphatase superfamily"/>
    <property type="match status" value="2"/>
</dbReference>
<feature type="compositionally biased region" description="Low complexity" evidence="2">
    <location>
        <begin position="409"/>
        <end position="418"/>
    </location>
</feature>